<dbReference type="AlphaFoldDB" id="A0A917H2G8"/>
<dbReference type="InterPro" id="IPR037523">
    <property type="entry name" value="VOC_core"/>
</dbReference>
<protein>
    <recommendedName>
        <fullName evidence="3">VOC domain-containing protein</fullName>
    </recommendedName>
</protein>
<dbReference type="GO" id="GO:0004462">
    <property type="term" value="F:lactoylglutathione lyase activity"/>
    <property type="evidence" value="ECO:0007669"/>
    <property type="project" value="InterPro"/>
</dbReference>
<dbReference type="SUPFAM" id="SSF54593">
    <property type="entry name" value="Glyoxalase/Bleomycin resistance protein/Dihydroxybiphenyl dioxygenase"/>
    <property type="match status" value="2"/>
</dbReference>
<dbReference type="GO" id="GO:0046872">
    <property type="term" value="F:metal ion binding"/>
    <property type="evidence" value="ECO:0007669"/>
    <property type="project" value="UniProtKB-KW"/>
</dbReference>
<feature type="domain" description="VOC" evidence="3">
    <location>
        <begin position="40"/>
        <end position="161"/>
    </location>
</feature>
<keyword evidence="2" id="KW-0732">Signal</keyword>
<dbReference type="InterPro" id="IPR051785">
    <property type="entry name" value="MMCE/EMCE_epimerase"/>
</dbReference>
<evidence type="ECO:0000256" key="2">
    <source>
        <dbReference type="SAM" id="SignalP"/>
    </source>
</evidence>
<evidence type="ECO:0000313" key="4">
    <source>
        <dbReference type="EMBL" id="GGG65371.1"/>
    </source>
</evidence>
<dbReference type="Pfam" id="PF00903">
    <property type="entry name" value="Glyoxalase"/>
    <property type="match status" value="1"/>
</dbReference>
<accession>A0A917H2G8</accession>
<reference evidence="4" key="2">
    <citation type="submission" date="2020-09" db="EMBL/GenBank/DDBJ databases">
        <authorList>
            <person name="Sun Q."/>
            <person name="Zhou Y."/>
        </authorList>
    </citation>
    <scope>NUCLEOTIDE SEQUENCE</scope>
    <source>
        <strain evidence="4">CGMCC 1.12997</strain>
    </source>
</reference>
<dbReference type="Proteomes" id="UP000647241">
    <property type="component" value="Unassembled WGS sequence"/>
</dbReference>
<gene>
    <name evidence="4" type="ORF">GCM10011585_03800</name>
</gene>
<feature type="signal peptide" evidence="2">
    <location>
        <begin position="1"/>
        <end position="32"/>
    </location>
</feature>
<evidence type="ECO:0000256" key="1">
    <source>
        <dbReference type="ARBA" id="ARBA00022723"/>
    </source>
</evidence>
<sequence>MIRPSLRSRVRSIASIVSLSVASLFFVSSAKAQQPPPLNGIAHIAIRVHDLDAARDFYKKLGFDEAFALSKNGAVYQSFIKLDDRQFIELYPTTAKDTEIGFLHLCFESDNLQAVYDDYIARDVTPNFKIRKAGAGNLLFTMKGPMQASGPQNIEYTQYMPGSRHYNDRGQHLGADRVGTKLVSVTLAMQDPAAASAFYIDKLKFTPDPRWHNFLDLPGDSGEMVKIVPVTKLGPKSSILLTSPDIHRSGELLKAAGIPFSDGNSLTVTDPDGNLIDIIPEQSVSPRK</sequence>
<dbReference type="InterPro" id="IPR018146">
    <property type="entry name" value="Glyoxalase_1_CS"/>
</dbReference>
<feature type="chain" id="PRO_5037780428" description="VOC domain-containing protein" evidence="2">
    <location>
        <begin position="33"/>
        <end position="288"/>
    </location>
</feature>
<dbReference type="InterPro" id="IPR004360">
    <property type="entry name" value="Glyas_Fos-R_dOase_dom"/>
</dbReference>
<proteinExistence type="predicted"/>
<name>A0A917H2G8_9BACT</name>
<reference evidence="4" key="1">
    <citation type="journal article" date="2014" name="Int. J. Syst. Evol. Microbiol.">
        <title>Complete genome sequence of Corynebacterium casei LMG S-19264T (=DSM 44701T), isolated from a smear-ripened cheese.</title>
        <authorList>
            <consortium name="US DOE Joint Genome Institute (JGI-PGF)"/>
            <person name="Walter F."/>
            <person name="Albersmeier A."/>
            <person name="Kalinowski J."/>
            <person name="Ruckert C."/>
        </authorList>
    </citation>
    <scope>NUCLEOTIDE SEQUENCE</scope>
    <source>
        <strain evidence="4">CGMCC 1.12997</strain>
    </source>
</reference>
<evidence type="ECO:0000259" key="3">
    <source>
        <dbReference type="PROSITE" id="PS51819"/>
    </source>
</evidence>
<dbReference type="GO" id="GO:0046491">
    <property type="term" value="P:L-methylmalonyl-CoA metabolic process"/>
    <property type="evidence" value="ECO:0007669"/>
    <property type="project" value="TreeGrafter"/>
</dbReference>
<dbReference type="PROSITE" id="PS00934">
    <property type="entry name" value="GLYOXALASE_I_1"/>
    <property type="match status" value="1"/>
</dbReference>
<dbReference type="PANTHER" id="PTHR43048">
    <property type="entry name" value="METHYLMALONYL-COA EPIMERASE"/>
    <property type="match status" value="1"/>
</dbReference>
<dbReference type="Gene3D" id="3.10.180.10">
    <property type="entry name" value="2,3-Dihydroxybiphenyl 1,2-Dioxygenase, domain 1"/>
    <property type="match status" value="2"/>
</dbReference>
<comment type="caution">
    <text evidence="4">The sequence shown here is derived from an EMBL/GenBank/DDBJ whole genome shotgun (WGS) entry which is preliminary data.</text>
</comment>
<keyword evidence="1" id="KW-0479">Metal-binding</keyword>
<keyword evidence="5" id="KW-1185">Reference proteome</keyword>
<organism evidence="4 5">
    <name type="scientific">Edaphobacter dinghuensis</name>
    <dbReference type="NCBI Taxonomy" id="1560005"/>
    <lineage>
        <taxon>Bacteria</taxon>
        <taxon>Pseudomonadati</taxon>
        <taxon>Acidobacteriota</taxon>
        <taxon>Terriglobia</taxon>
        <taxon>Terriglobales</taxon>
        <taxon>Acidobacteriaceae</taxon>
        <taxon>Edaphobacter</taxon>
    </lineage>
</organism>
<dbReference type="RefSeq" id="WP_188552459.1">
    <property type="nucleotide sequence ID" value="NZ_BMGT01000001.1"/>
</dbReference>
<dbReference type="PANTHER" id="PTHR43048:SF3">
    <property type="entry name" value="METHYLMALONYL-COA EPIMERASE, MITOCHONDRIAL"/>
    <property type="match status" value="1"/>
</dbReference>
<dbReference type="GO" id="GO:0004493">
    <property type="term" value="F:methylmalonyl-CoA epimerase activity"/>
    <property type="evidence" value="ECO:0007669"/>
    <property type="project" value="TreeGrafter"/>
</dbReference>
<dbReference type="InterPro" id="IPR029068">
    <property type="entry name" value="Glyas_Bleomycin-R_OHBP_Dase"/>
</dbReference>
<evidence type="ECO:0000313" key="5">
    <source>
        <dbReference type="Proteomes" id="UP000647241"/>
    </source>
</evidence>
<dbReference type="CDD" id="cd06587">
    <property type="entry name" value="VOC"/>
    <property type="match status" value="1"/>
</dbReference>
<dbReference type="EMBL" id="BMGT01000001">
    <property type="protein sequence ID" value="GGG65371.1"/>
    <property type="molecule type" value="Genomic_DNA"/>
</dbReference>
<dbReference type="PROSITE" id="PS51819">
    <property type="entry name" value="VOC"/>
    <property type="match status" value="1"/>
</dbReference>